<evidence type="ECO:0000313" key="2">
    <source>
        <dbReference type="EMBL" id="KAG2917462.1"/>
    </source>
</evidence>
<dbReference type="EMBL" id="RCMI01000322">
    <property type="protein sequence ID" value="KAG2917462.1"/>
    <property type="molecule type" value="Genomic_DNA"/>
</dbReference>
<reference evidence="2" key="1">
    <citation type="submission" date="2018-10" db="EMBL/GenBank/DDBJ databases">
        <title>Effector identification in a new, highly contiguous assembly of the strawberry crown rot pathogen Phytophthora cactorum.</title>
        <authorList>
            <person name="Armitage A.D."/>
            <person name="Nellist C.F."/>
            <person name="Bates H."/>
            <person name="Vickerstaff R.J."/>
            <person name="Harrison R.J."/>
        </authorList>
    </citation>
    <scope>NUCLEOTIDE SEQUENCE</scope>
    <source>
        <strain evidence="2">4032</strain>
    </source>
</reference>
<feature type="transmembrane region" description="Helical" evidence="1">
    <location>
        <begin position="37"/>
        <end position="63"/>
    </location>
</feature>
<feature type="transmembrane region" description="Helical" evidence="1">
    <location>
        <begin position="117"/>
        <end position="147"/>
    </location>
</feature>
<evidence type="ECO:0000313" key="3">
    <source>
        <dbReference type="Proteomes" id="UP000774804"/>
    </source>
</evidence>
<keyword evidence="1" id="KW-1133">Transmembrane helix</keyword>
<gene>
    <name evidence="2" type="ORF">PC115_g10729</name>
</gene>
<dbReference type="AlphaFoldDB" id="A0A8T1C9H9"/>
<sequence length="241" mass="25968">MDPLQKFTPTPSDGGIICKFRPRCCTVNVFKRVGVLLIFHLLNVLMAIALLLVALVMFMIHVVQQIPQKSLIRRCGPLLPVSRNSEASGETRRSTREIRLNRRSRVLLPHVRMTRRVWLAVIYFGSLKVAAGVLSTAVVVLTVVLPTLVLFSGSVFGSQVTFGNTPIAYPGLIISIWLIGAVGVPIVAVLSAKLTSRVCGAECWEIEEAIPVTPEPESSATSFAELGTSTPVAPSAAVAVV</sequence>
<keyword evidence="1" id="KW-0472">Membrane</keyword>
<proteinExistence type="predicted"/>
<evidence type="ECO:0008006" key="4">
    <source>
        <dbReference type="Google" id="ProtNLM"/>
    </source>
</evidence>
<protein>
    <recommendedName>
        <fullName evidence="4">Transmembrane protein</fullName>
    </recommendedName>
</protein>
<keyword evidence="1" id="KW-0812">Transmembrane</keyword>
<dbReference type="VEuPathDB" id="FungiDB:PC110_g20567"/>
<evidence type="ECO:0000256" key="1">
    <source>
        <dbReference type="SAM" id="Phobius"/>
    </source>
</evidence>
<comment type="caution">
    <text evidence="2">The sequence shown here is derived from an EMBL/GenBank/DDBJ whole genome shotgun (WGS) entry which is preliminary data.</text>
</comment>
<accession>A0A8T1C9H9</accession>
<organism evidence="2 3">
    <name type="scientific">Phytophthora cactorum</name>
    <dbReference type="NCBI Taxonomy" id="29920"/>
    <lineage>
        <taxon>Eukaryota</taxon>
        <taxon>Sar</taxon>
        <taxon>Stramenopiles</taxon>
        <taxon>Oomycota</taxon>
        <taxon>Peronosporomycetes</taxon>
        <taxon>Peronosporales</taxon>
        <taxon>Peronosporaceae</taxon>
        <taxon>Phytophthora</taxon>
    </lineage>
</organism>
<dbReference type="Proteomes" id="UP000774804">
    <property type="component" value="Unassembled WGS sequence"/>
</dbReference>
<feature type="transmembrane region" description="Helical" evidence="1">
    <location>
        <begin position="167"/>
        <end position="190"/>
    </location>
</feature>
<name>A0A8T1C9H9_9STRA</name>